<gene>
    <name evidence="1" type="ORF">Patl1_24534</name>
</gene>
<keyword evidence="2" id="KW-1185">Reference proteome</keyword>
<dbReference type="EMBL" id="CM047909">
    <property type="protein sequence ID" value="KAJ0079938.1"/>
    <property type="molecule type" value="Genomic_DNA"/>
</dbReference>
<reference evidence="2" key="1">
    <citation type="journal article" date="2023" name="G3 (Bethesda)">
        <title>Genome assembly and association tests identify interacting loci associated with vigor, precocity, and sex in interspecific pistachio rootstocks.</title>
        <authorList>
            <person name="Palmer W."/>
            <person name="Jacygrad E."/>
            <person name="Sagayaradj S."/>
            <person name="Cavanaugh K."/>
            <person name="Han R."/>
            <person name="Bertier L."/>
            <person name="Beede B."/>
            <person name="Kafkas S."/>
            <person name="Golino D."/>
            <person name="Preece J."/>
            <person name="Michelmore R."/>
        </authorList>
    </citation>
    <scope>NUCLEOTIDE SEQUENCE [LARGE SCALE GENOMIC DNA]</scope>
</reference>
<proteinExistence type="predicted"/>
<evidence type="ECO:0000313" key="1">
    <source>
        <dbReference type="EMBL" id="KAJ0079938.1"/>
    </source>
</evidence>
<protein>
    <submittedName>
        <fullName evidence="1">Uncharacterized protein</fullName>
    </submittedName>
</protein>
<comment type="caution">
    <text evidence="1">The sequence shown here is derived from an EMBL/GenBank/DDBJ whole genome shotgun (WGS) entry which is preliminary data.</text>
</comment>
<evidence type="ECO:0000313" key="2">
    <source>
        <dbReference type="Proteomes" id="UP001164250"/>
    </source>
</evidence>
<name>A0ACC0ZY56_9ROSI</name>
<accession>A0ACC0ZY56</accession>
<dbReference type="Proteomes" id="UP001164250">
    <property type="component" value="Chromosome 13"/>
</dbReference>
<sequence>MVELGVGPCFSEANRGNGCHEGFMQFILILQCYHYMWRKALGTSLVNIVILAMGVTKQELSERYLRREHFRTYLIHTRDAEGLHSSM</sequence>
<organism evidence="1 2">
    <name type="scientific">Pistacia atlantica</name>
    <dbReference type="NCBI Taxonomy" id="434234"/>
    <lineage>
        <taxon>Eukaryota</taxon>
        <taxon>Viridiplantae</taxon>
        <taxon>Streptophyta</taxon>
        <taxon>Embryophyta</taxon>
        <taxon>Tracheophyta</taxon>
        <taxon>Spermatophyta</taxon>
        <taxon>Magnoliopsida</taxon>
        <taxon>eudicotyledons</taxon>
        <taxon>Gunneridae</taxon>
        <taxon>Pentapetalae</taxon>
        <taxon>rosids</taxon>
        <taxon>malvids</taxon>
        <taxon>Sapindales</taxon>
        <taxon>Anacardiaceae</taxon>
        <taxon>Pistacia</taxon>
    </lineage>
</organism>